<keyword evidence="3 6" id="KW-0863">Zinc-finger</keyword>
<dbReference type="InterPro" id="IPR051282">
    <property type="entry name" value="Arf-GAP_GTPase_ANK_PH"/>
</dbReference>
<dbReference type="SMART" id="SM00248">
    <property type="entry name" value="ANK"/>
    <property type="match status" value="2"/>
</dbReference>
<dbReference type="InterPro" id="IPR036770">
    <property type="entry name" value="Ankyrin_rpt-contain_sf"/>
</dbReference>
<dbReference type="Gene3D" id="1.10.220.150">
    <property type="entry name" value="Arf GTPase activating protein"/>
    <property type="match status" value="1"/>
</dbReference>
<evidence type="ECO:0000256" key="6">
    <source>
        <dbReference type="PROSITE-ProRule" id="PRU00288"/>
    </source>
</evidence>
<dbReference type="PANTHER" id="PTHR45819:SF5">
    <property type="entry name" value="CENTAURIN-GAMMA-1A"/>
    <property type="match status" value="1"/>
</dbReference>
<dbReference type="Pfam" id="PF01412">
    <property type="entry name" value="ArfGap"/>
    <property type="match status" value="1"/>
</dbReference>
<name>A0A6V1Q1G1_HETAK</name>
<evidence type="ECO:0000256" key="1">
    <source>
        <dbReference type="ARBA" id="ARBA00022468"/>
    </source>
</evidence>
<evidence type="ECO:0000256" key="3">
    <source>
        <dbReference type="ARBA" id="ARBA00022771"/>
    </source>
</evidence>
<protein>
    <recommendedName>
        <fullName evidence="7">Arf-GAP domain-containing protein</fullName>
    </recommendedName>
</protein>
<gene>
    <name evidence="8" type="ORF">HAKA00212_LOCUS9292</name>
</gene>
<evidence type="ECO:0000256" key="4">
    <source>
        <dbReference type="ARBA" id="ARBA00022833"/>
    </source>
</evidence>
<dbReference type="PROSITE" id="PS50088">
    <property type="entry name" value="ANK_REPEAT"/>
    <property type="match status" value="1"/>
</dbReference>
<dbReference type="InterPro" id="IPR001164">
    <property type="entry name" value="ArfGAP_dom"/>
</dbReference>
<reference evidence="8" key="1">
    <citation type="submission" date="2021-01" db="EMBL/GenBank/DDBJ databases">
        <authorList>
            <person name="Corre E."/>
            <person name="Pelletier E."/>
            <person name="Niang G."/>
            <person name="Scheremetjew M."/>
            <person name="Finn R."/>
            <person name="Kale V."/>
            <person name="Holt S."/>
            <person name="Cochrane G."/>
            <person name="Meng A."/>
            <person name="Brown T."/>
            <person name="Cohen L."/>
        </authorList>
    </citation>
    <scope>NUCLEOTIDE SEQUENCE</scope>
    <source>
        <strain evidence="8">CCMP3107</strain>
    </source>
</reference>
<dbReference type="InterPro" id="IPR038508">
    <property type="entry name" value="ArfGAP_dom_sf"/>
</dbReference>
<dbReference type="AlphaFoldDB" id="A0A6V1Q1G1"/>
<sequence>MDEVDWVSVNIGVSLCSDCASVHRNLGVRITQLKSVMLDNWSKIVLQCHIDCLGNAKANNVWEHSVPEGWAKPAPGADAEQRHNWISAKYQWFGFVEEDRSPPEAVSRLLCAAAEAGDVERAMWCIAHKADVNWRHPEKNLQTPLHISVIYGHRNCTAYLLLNGADLYIEDQHGHTAIHMAGRSPLKHITRMFVERERGELW</sequence>
<keyword evidence="5" id="KW-0040">ANK repeat</keyword>
<dbReference type="EMBL" id="HBIU01020009">
    <property type="protein sequence ID" value="CAE0630595.1"/>
    <property type="molecule type" value="Transcribed_RNA"/>
</dbReference>
<dbReference type="SUPFAM" id="SSF48403">
    <property type="entry name" value="Ankyrin repeat"/>
    <property type="match status" value="1"/>
</dbReference>
<dbReference type="GO" id="GO:0008270">
    <property type="term" value="F:zinc ion binding"/>
    <property type="evidence" value="ECO:0007669"/>
    <property type="project" value="UniProtKB-KW"/>
</dbReference>
<dbReference type="PANTHER" id="PTHR45819">
    <property type="entry name" value="CENTAURIN-GAMMA-1A"/>
    <property type="match status" value="1"/>
</dbReference>
<feature type="domain" description="Arf-GAP" evidence="7">
    <location>
        <begin position="1"/>
        <end position="103"/>
    </location>
</feature>
<evidence type="ECO:0000256" key="5">
    <source>
        <dbReference type="PROSITE-ProRule" id="PRU00023"/>
    </source>
</evidence>
<feature type="repeat" description="ANK" evidence="5">
    <location>
        <begin position="140"/>
        <end position="172"/>
    </location>
</feature>
<proteinExistence type="predicted"/>
<dbReference type="GO" id="GO:0005096">
    <property type="term" value="F:GTPase activator activity"/>
    <property type="evidence" value="ECO:0007669"/>
    <property type="project" value="UniProtKB-KW"/>
</dbReference>
<dbReference type="Gene3D" id="1.25.40.20">
    <property type="entry name" value="Ankyrin repeat-containing domain"/>
    <property type="match status" value="1"/>
</dbReference>
<keyword evidence="2" id="KW-0479">Metal-binding</keyword>
<dbReference type="PROSITE" id="PS50297">
    <property type="entry name" value="ANK_REP_REGION"/>
    <property type="match status" value="1"/>
</dbReference>
<dbReference type="CDD" id="cd08204">
    <property type="entry name" value="ArfGap"/>
    <property type="match status" value="1"/>
</dbReference>
<dbReference type="GO" id="GO:0003924">
    <property type="term" value="F:GTPase activity"/>
    <property type="evidence" value="ECO:0007669"/>
    <property type="project" value="TreeGrafter"/>
</dbReference>
<dbReference type="PROSITE" id="PS50115">
    <property type="entry name" value="ARFGAP"/>
    <property type="match status" value="1"/>
</dbReference>
<keyword evidence="1" id="KW-0343">GTPase activation</keyword>
<dbReference type="Pfam" id="PF12796">
    <property type="entry name" value="Ank_2"/>
    <property type="match status" value="1"/>
</dbReference>
<accession>A0A6V1Q1G1</accession>
<organism evidence="8">
    <name type="scientific">Heterosigma akashiwo</name>
    <name type="common">Chromophytic alga</name>
    <name type="synonym">Heterosigma carterae</name>
    <dbReference type="NCBI Taxonomy" id="2829"/>
    <lineage>
        <taxon>Eukaryota</taxon>
        <taxon>Sar</taxon>
        <taxon>Stramenopiles</taxon>
        <taxon>Ochrophyta</taxon>
        <taxon>Raphidophyceae</taxon>
        <taxon>Chattonellales</taxon>
        <taxon>Chattonellaceae</taxon>
        <taxon>Heterosigma</taxon>
    </lineage>
</organism>
<evidence type="ECO:0000256" key="2">
    <source>
        <dbReference type="ARBA" id="ARBA00022723"/>
    </source>
</evidence>
<evidence type="ECO:0000313" key="8">
    <source>
        <dbReference type="EMBL" id="CAE0630595.1"/>
    </source>
</evidence>
<evidence type="ECO:0000259" key="7">
    <source>
        <dbReference type="PROSITE" id="PS50115"/>
    </source>
</evidence>
<dbReference type="SMART" id="SM00105">
    <property type="entry name" value="ArfGap"/>
    <property type="match status" value="1"/>
</dbReference>
<keyword evidence="4" id="KW-0862">Zinc</keyword>
<dbReference type="InterPro" id="IPR037278">
    <property type="entry name" value="ARFGAP/RecO"/>
</dbReference>
<dbReference type="InterPro" id="IPR002110">
    <property type="entry name" value="Ankyrin_rpt"/>
</dbReference>
<dbReference type="SUPFAM" id="SSF57863">
    <property type="entry name" value="ArfGap/RecO-like zinc finger"/>
    <property type="match status" value="1"/>
</dbReference>